<dbReference type="AlphaFoldDB" id="A0A8H5YVV7"/>
<dbReference type="Proteomes" id="UP000532311">
    <property type="component" value="Unassembled WGS sequence"/>
</dbReference>
<reference evidence="3 4" key="1">
    <citation type="submission" date="2020-05" db="EMBL/GenBank/DDBJ databases">
        <title>Identification and distribution of gene clusters putatively required for synthesis of sphingolipid metabolism inhibitors in phylogenetically diverse species of the filamentous fungus Fusarium.</title>
        <authorList>
            <person name="Kim H.-S."/>
            <person name="Busman M."/>
            <person name="Brown D.W."/>
            <person name="Divon H."/>
            <person name="Uhlig S."/>
            <person name="Proctor R.H."/>
        </authorList>
    </citation>
    <scope>NUCLEOTIDE SEQUENCE [LARGE SCALE GENOMIC DNA]</scope>
    <source>
        <strain evidence="3 4">NRRL 26131</strain>
    </source>
</reference>
<comment type="caution">
    <text evidence="3">The sequence shown here is derived from an EMBL/GenBank/DDBJ whole genome shotgun (WGS) entry which is preliminary data.</text>
</comment>
<organism evidence="3 4">
    <name type="scientific">Fusarium globosum</name>
    <dbReference type="NCBI Taxonomy" id="78864"/>
    <lineage>
        <taxon>Eukaryota</taxon>
        <taxon>Fungi</taxon>
        <taxon>Dikarya</taxon>
        <taxon>Ascomycota</taxon>
        <taxon>Pezizomycotina</taxon>
        <taxon>Sordariomycetes</taxon>
        <taxon>Hypocreomycetidae</taxon>
        <taxon>Hypocreales</taxon>
        <taxon>Nectriaceae</taxon>
        <taxon>Fusarium</taxon>
        <taxon>Fusarium fujikuroi species complex</taxon>
    </lineage>
</organism>
<accession>A0A8H5YVV7</accession>
<keyword evidence="4" id="KW-1185">Reference proteome</keyword>
<evidence type="ECO:0000256" key="1">
    <source>
        <dbReference type="SAM" id="MobiDB-lite"/>
    </source>
</evidence>
<sequence>PETFYLFRRPSLWLSGTTHLLATVFGCADTWAAPKYAAENNVPCEITGNYTCKMLSDADVELLGKLPLNQSCNWRSDLAYHTDFRVARLRNEIRNAILRLEPECLAESSSATLDVETTTGQSIETKRNLDVEHLRVQIDISNSLRGLFEVQHRRQAQREAAAGNASALEHVDSNNFPPIPPRVGPSTLPRSIGITHLVDSEDDEEPNNSETAKAAGKKRAAPDGSGQTATGKKKPKTK</sequence>
<name>A0A8H5YVV7_9HYPO</name>
<dbReference type="EMBL" id="JAAQPF010000054">
    <property type="protein sequence ID" value="KAF5718356.1"/>
    <property type="molecule type" value="Genomic_DNA"/>
</dbReference>
<feature type="signal peptide" evidence="2">
    <location>
        <begin position="1"/>
        <end position="32"/>
    </location>
</feature>
<feature type="non-terminal residue" evidence="3">
    <location>
        <position position="1"/>
    </location>
</feature>
<proteinExistence type="predicted"/>
<evidence type="ECO:0000313" key="4">
    <source>
        <dbReference type="Proteomes" id="UP000532311"/>
    </source>
</evidence>
<feature type="chain" id="PRO_5034331757" evidence="2">
    <location>
        <begin position="33"/>
        <end position="238"/>
    </location>
</feature>
<protein>
    <submittedName>
        <fullName evidence="3">Uncharacterized protein</fullName>
    </submittedName>
</protein>
<feature type="region of interest" description="Disordered" evidence="1">
    <location>
        <begin position="160"/>
        <end position="238"/>
    </location>
</feature>
<evidence type="ECO:0000256" key="2">
    <source>
        <dbReference type="SAM" id="SignalP"/>
    </source>
</evidence>
<keyword evidence="2" id="KW-0732">Signal</keyword>
<gene>
    <name evidence="3" type="ORF">FGLOB1_1656</name>
</gene>
<evidence type="ECO:0000313" key="3">
    <source>
        <dbReference type="EMBL" id="KAF5718356.1"/>
    </source>
</evidence>